<organism evidence="2 3">
    <name type="scientific">Buttiauxella izardii</name>
    <dbReference type="NCBI Taxonomy" id="82991"/>
    <lineage>
        <taxon>Bacteria</taxon>
        <taxon>Pseudomonadati</taxon>
        <taxon>Pseudomonadota</taxon>
        <taxon>Gammaproteobacteria</taxon>
        <taxon>Enterobacterales</taxon>
        <taxon>Enterobacteriaceae</taxon>
        <taxon>Buttiauxella</taxon>
    </lineage>
</organism>
<comment type="caution">
    <text evidence="2">The sequence shown here is derived from an EMBL/GenBank/DDBJ whole genome shotgun (WGS) entry which is preliminary data.</text>
</comment>
<dbReference type="CDD" id="cd06529">
    <property type="entry name" value="S24_LexA-like"/>
    <property type="match status" value="1"/>
</dbReference>
<gene>
    <name evidence="2" type="ORF">D6029_16180</name>
</gene>
<dbReference type="InterPro" id="IPR039418">
    <property type="entry name" value="LexA-like"/>
</dbReference>
<protein>
    <submittedName>
        <fullName evidence="2">DNA polymerase V subunit UmuD</fullName>
    </submittedName>
</protein>
<keyword evidence="3" id="KW-1185">Reference proteome</keyword>
<dbReference type="Gene3D" id="2.10.109.10">
    <property type="entry name" value="Umud Fragment, subunit A"/>
    <property type="match status" value="1"/>
</dbReference>
<name>A0A3A5JME4_9ENTR</name>
<dbReference type="PANTHER" id="PTHR33516:SF2">
    <property type="entry name" value="LEXA REPRESSOR-RELATED"/>
    <property type="match status" value="1"/>
</dbReference>
<dbReference type="PANTHER" id="PTHR33516">
    <property type="entry name" value="LEXA REPRESSOR"/>
    <property type="match status" value="1"/>
</dbReference>
<dbReference type="Proteomes" id="UP000276295">
    <property type="component" value="Unassembled WGS sequence"/>
</dbReference>
<proteinExistence type="predicted"/>
<dbReference type="OrthoDB" id="9787787at2"/>
<accession>A0A3A5JME4</accession>
<dbReference type="SUPFAM" id="SSF51306">
    <property type="entry name" value="LexA/Signal peptidase"/>
    <property type="match status" value="1"/>
</dbReference>
<evidence type="ECO:0000259" key="1">
    <source>
        <dbReference type="Pfam" id="PF00717"/>
    </source>
</evidence>
<dbReference type="InterPro" id="IPR050077">
    <property type="entry name" value="LexA_repressor"/>
</dbReference>
<reference evidence="2 3" key="1">
    <citation type="submission" date="2018-09" db="EMBL/GenBank/DDBJ databases">
        <title>Draft genome sequence of Buttiauxella izardii CCUG 35510T.</title>
        <authorList>
            <person name="Salva-Serra F."/>
            <person name="Marathe N."/>
            <person name="Moore E."/>
            <person name="Stadler-Svensson L."/>
            <person name="Engstrom-Jakobsson H."/>
        </authorList>
    </citation>
    <scope>NUCLEOTIDE SEQUENCE [LARGE SCALE GENOMIC DNA]</scope>
    <source>
        <strain evidence="2 3">CCUG 35510</strain>
    </source>
</reference>
<feature type="domain" description="Peptidase S24/S26A/S26B/S26C" evidence="1">
    <location>
        <begin position="4"/>
        <end position="109"/>
    </location>
</feature>
<sequence>MGAFPSPAQDYAEQSINLHDLLVKHPTATYFVRAADDSMINGGIGKDDLLVVDSARTAVHNNIVIAAINGEFIIRQLQLRPVIQLMPLNRAYKPTFLGTDEALEVFGVVTFIVKAASE</sequence>
<evidence type="ECO:0000313" key="3">
    <source>
        <dbReference type="Proteomes" id="UP000276295"/>
    </source>
</evidence>
<dbReference type="RefSeq" id="WP_120065717.1">
    <property type="nucleotide sequence ID" value="NZ_QZWH01000038.1"/>
</dbReference>
<dbReference type="InterPro" id="IPR036286">
    <property type="entry name" value="LexA/Signal_pep-like_sf"/>
</dbReference>
<dbReference type="InterPro" id="IPR015927">
    <property type="entry name" value="Peptidase_S24_S26A/B/C"/>
</dbReference>
<dbReference type="NCBIfam" id="NF007621">
    <property type="entry name" value="PRK10276.1"/>
    <property type="match status" value="1"/>
</dbReference>
<dbReference type="AlphaFoldDB" id="A0A3A5JME4"/>
<dbReference type="Pfam" id="PF00717">
    <property type="entry name" value="Peptidase_S24"/>
    <property type="match status" value="1"/>
</dbReference>
<evidence type="ECO:0000313" key="2">
    <source>
        <dbReference type="EMBL" id="RJT20587.1"/>
    </source>
</evidence>
<dbReference type="EMBL" id="QZWH01000038">
    <property type="protein sequence ID" value="RJT20587.1"/>
    <property type="molecule type" value="Genomic_DNA"/>
</dbReference>